<evidence type="ECO:0000256" key="8">
    <source>
        <dbReference type="ARBA" id="ARBA00022989"/>
    </source>
</evidence>
<dbReference type="EC" id="3.4.21.105" evidence="10"/>
<comment type="caution">
    <text evidence="13">The sequence shown here is derived from an EMBL/GenBank/DDBJ whole genome shotgun (WGS) entry which is preliminary data.</text>
</comment>
<feature type="transmembrane region" description="Helical" evidence="10">
    <location>
        <begin position="450"/>
        <end position="467"/>
    </location>
</feature>
<dbReference type="AlphaFoldDB" id="A0A367YCZ9"/>
<feature type="compositionally biased region" description="Polar residues" evidence="11">
    <location>
        <begin position="80"/>
        <end position="101"/>
    </location>
</feature>
<evidence type="ECO:0000256" key="10">
    <source>
        <dbReference type="RuleBase" id="RU362115"/>
    </source>
</evidence>
<keyword evidence="6 10" id="KW-0378">Hydrolase</keyword>
<keyword evidence="14" id="KW-1185">Reference proteome</keyword>
<reference evidence="13 14" key="1">
    <citation type="submission" date="2018-06" db="EMBL/GenBank/DDBJ databases">
        <title>Whole genome sequencing of Candida tropicalis (genome annotated by CSBL at Korea University).</title>
        <authorList>
            <person name="Ahn J."/>
        </authorList>
    </citation>
    <scope>NUCLEOTIDE SEQUENCE [LARGE SCALE GENOMIC DNA]</scope>
    <source>
        <strain evidence="13 14">ATCC 20962</strain>
    </source>
</reference>
<keyword evidence="4 10" id="KW-0645">Protease</keyword>
<feature type="compositionally biased region" description="Polar residues" evidence="11">
    <location>
        <begin position="603"/>
        <end position="623"/>
    </location>
</feature>
<keyword evidence="5 10" id="KW-0812">Transmembrane</keyword>
<feature type="transmembrane region" description="Helical" evidence="10">
    <location>
        <begin position="650"/>
        <end position="668"/>
    </location>
</feature>
<feature type="transmembrane region" description="Helical" evidence="10">
    <location>
        <begin position="362"/>
        <end position="381"/>
    </location>
</feature>
<feature type="region of interest" description="Disordered" evidence="11">
    <location>
        <begin position="161"/>
        <end position="192"/>
    </location>
</feature>
<evidence type="ECO:0000256" key="9">
    <source>
        <dbReference type="ARBA" id="ARBA00023136"/>
    </source>
</evidence>
<dbReference type="GO" id="GO:0006508">
    <property type="term" value="P:proteolysis"/>
    <property type="evidence" value="ECO:0007669"/>
    <property type="project" value="UniProtKB-KW"/>
</dbReference>
<dbReference type="PANTHER" id="PTHR22936">
    <property type="entry name" value="RHOMBOID-RELATED"/>
    <property type="match status" value="1"/>
</dbReference>
<feature type="transmembrane region" description="Helical" evidence="10">
    <location>
        <begin position="329"/>
        <end position="350"/>
    </location>
</feature>
<gene>
    <name evidence="13" type="ORF">Cantr_10632</name>
</gene>
<feature type="transmembrane region" description="Helical" evidence="10">
    <location>
        <begin position="509"/>
        <end position="529"/>
    </location>
</feature>
<feature type="compositionally biased region" description="Polar residues" evidence="11">
    <location>
        <begin position="34"/>
        <end position="56"/>
    </location>
</feature>
<dbReference type="InterPro" id="IPR022764">
    <property type="entry name" value="Peptidase_S54_rhomboid_dom"/>
</dbReference>
<feature type="compositionally biased region" description="Low complexity" evidence="11">
    <location>
        <begin position="24"/>
        <end position="33"/>
    </location>
</feature>
<feature type="compositionally biased region" description="Low complexity" evidence="11">
    <location>
        <begin position="68"/>
        <end position="79"/>
    </location>
</feature>
<keyword evidence="8 10" id="KW-1133">Transmembrane helix</keyword>
<keyword evidence="9 10" id="KW-0472">Membrane</keyword>
<dbReference type="SUPFAM" id="SSF144091">
    <property type="entry name" value="Rhomboid-like"/>
    <property type="match status" value="1"/>
</dbReference>
<feature type="region of interest" description="Disordered" evidence="11">
    <location>
        <begin position="603"/>
        <end position="627"/>
    </location>
</feature>
<dbReference type="Gene3D" id="1.20.1540.10">
    <property type="entry name" value="Rhomboid-like"/>
    <property type="match status" value="1"/>
</dbReference>
<dbReference type="PANTHER" id="PTHR22936:SF69">
    <property type="entry name" value="RHOMBOID-LIKE PROTEIN"/>
    <property type="match status" value="1"/>
</dbReference>
<dbReference type="GO" id="GO:0016020">
    <property type="term" value="C:membrane"/>
    <property type="evidence" value="ECO:0007669"/>
    <property type="project" value="UniProtKB-SubCell"/>
</dbReference>
<feature type="transmembrane region" description="Helical" evidence="10">
    <location>
        <begin position="218"/>
        <end position="238"/>
    </location>
</feature>
<evidence type="ECO:0000256" key="6">
    <source>
        <dbReference type="ARBA" id="ARBA00022801"/>
    </source>
</evidence>
<evidence type="ECO:0000259" key="12">
    <source>
        <dbReference type="Pfam" id="PF01694"/>
    </source>
</evidence>
<sequence length="674" mass="76142">MYPNAPYPQKNRNSSSLSEDDFDNFNFRNMNENSPLTRSSKKNYPSSIPNQSSASLPTLPPKPPHMQPPQFQQQYPQSQVNDSYNQQFPYASNPQNNLKKTPSTHETEYELTNFATRELPPIPPENNNNNNNNNHERNHRGSTMTIASNPFTDMHYIARNYDNIDLPPSPPDSDPFKTEEVQSDDDFHSDDLKDKMRRNEKNRIRTLRRKPRFHYTRLPYFTIVISVIQVIIFIVELARMSKLTGSAFQTKPYFNPMLGPLTYLLINMGARYVPCMHQIKGITDDTTIQFPCANSTTESTFVCSLDELCGLSGLESDGNVWLPHQWYRIFIPIFLHAGFLHIIFNLLLQVTMGASIERNIGILKYAIIYILSGIGGFLLGANFTPQGIASTGALGALFGIVATNIILFIYTGRKNTNMYGTKHYALFICIMIGEIIITFVLGLLPGLDNFSHLGGFAIGILSSILLLKDPFWVFKDGVITYPRNPSTWQQFLNNWNPMFAMEDKIRKRFIIWCHVRIVALALIIVYYALLCKNFFNTSLYQGNNCTWCKYFNCIPVKGWCDIGNVSVTTQTSSEPTATASPTSSYSSVSSNVYSTATYTSTLPTSVENTGSPSSPNANSQSEGTNGGLRKRFDESFSLASRRQTNIDQQFGIGSGLYLVLFFFTVAFLRKKKII</sequence>
<keyword evidence="7 10" id="KW-0720">Serine protease</keyword>
<dbReference type="Pfam" id="PF01694">
    <property type="entry name" value="Rhomboid"/>
    <property type="match status" value="1"/>
</dbReference>
<dbReference type="EMBL" id="QLNQ01000023">
    <property type="protein sequence ID" value="RCK63736.1"/>
    <property type="molecule type" value="Genomic_DNA"/>
</dbReference>
<dbReference type="Proteomes" id="UP000253472">
    <property type="component" value="Unassembled WGS sequence"/>
</dbReference>
<evidence type="ECO:0000256" key="5">
    <source>
        <dbReference type="ARBA" id="ARBA00022692"/>
    </source>
</evidence>
<evidence type="ECO:0000313" key="14">
    <source>
        <dbReference type="Proteomes" id="UP000253472"/>
    </source>
</evidence>
<comment type="catalytic activity">
    <reaction evidence="1 10">
        <text>Cleaves type-1 transmembrane domains using a catalytic dyad composed of serine and histidine that are contributed by different transmembrane domains.</text>
        <dbReference type="EC" id="3.4.21.105"/>
    </reaction>
</comment>
<proteinExistence type="inferred from homology"/>
<dbReference type="InterPro" id="IPR035952">
    <property type="entry name" value="Rhomboid-like_sf"/>
</dbReference>
<comment type="subcellular location">
    <subcellularLocation>
        <location evidence="2 10">Membrane</location>
        <topology evidence="2 10">Multi-pass membrane protein</topology>
    </subcellularLocation>
</comment>
<feature type="transmembrane region" description="Helical" evidence="10">
    <location>
        <begin position="424"/>
        <end position="444"/>
    </location>
</feature>
<evidence type="ECO:0000256" key="4">
    <source>
        <dbReference type="ARBA" id="ARBA00022670"/>
    </source>
</evidence>
<dbReference type="OrthoDB" id="2146116at2759"/>
<evidence type="ECO:0000256" key="1">
    <source>
        <dbReference type="ARBA" id="ARBA00000156"/>
    </source>
</evidence>
<protein>
    <recommendedName>
        <fullName evidence="10">Rhomboid-type serine protease</fullName>
        <ecNumber evidence="10">3.4.21.105</ecNumber>
    </recommendedName>
</protein>
<evidence type="ECO:0000256" key="7">
    <source>
        <dbReference type="ARBA" id="ARBA00022825"/>
    </source>
</evidence>
<name>A0A367YCZ9_9ASCO</name>
<evidence type="ECO:0000256" key="3">
    <source>
        <dbReference type="ARBA" id="ARBA00009045"/>
    </source>
</evidence>
<comment type="function">
    <text evidence="10">Serine protease involved in intramembrane proteolysis.</text>
</comment>
<dbReference type="InterPro" id="IPR002610">
    <property type="entry name" value="Peptidase_S54_rhomboid-like"/>
</dbReference>
<organism evidence="13 14">
    <name type="scientific">Candida viswanathii</name>
    <dbReference type="NCBI Taxonomy" id="5486"/>
    <lineage>
        <taxon>Eukaryota</taxon>
        <taxon>Fungi</taxon>
        <taxon>Dikarya</taxon>
        <taxon>Ascomycota</taxon>
        <taxon>Saccharomycotina</taxon>
        <taxon>Pichiomycetes</taxon>
        <taxon>Debaryomycetaceae</taxon>
        <taxon>Candida/Lodderomyces clade</taxon>
        <taxon>Candida</taxon>
    </lineage>
</organism>
<feature type="compositionally biased region" description="Pro residues" evidence="11">
    <location>
        <begin position="58"/>
        <end position="67"/>
    </location>
</feature>
<dbReference type="STRING" id="5486.A0A367YCZ9"/>
<evidence type="ECO:0000256" key="2">
    <source>
        <dbReference type="ARBA" id="ARBA00004141"/>
    </source>
</evidence>
<comment type="similarity">
    <text evidence="3 10">Belongs to the peptidase S54 family.</text>
</comment>
<comment type="caution">
    <text evidence="10">Lacks conserved residue(s) required for the propagation of feature annotation.</text>
</comment>
<feature type="domain" description="Peptidase S54 rhomboid" evidence="12">
    <location>
        <begin position="324"/>
        <end position="468"/>
    </location>
</feature>
<evidence type="ECO:0000256" key="11">
    <source>
        <dbReference type="SAM" id="MobiDB-lite"/>
    </source>
</evidence>
<evidence type="ECO:0000313" key="13">
    <source>
        <dbReference type="EMBL" id="RCK63736.1"/>
    </source>
</evidence>
<dbReference type="GO" id="GO:0004252">
    <property type="term" value="F:serine-type endopeptidase activity"/>
    <property type="evidence" value="ECO:0007669"/>
    <property type="project" value="InterPro"/>
</dbReference>
<accession>A0A367YCZ9</accession>
<feature type="transmembrane region" description="Helical" evidence="10">
    <location>
        <begin position="393"/>
        <end position="412"/>
    </location>
</feature>
<feature type="compositionally biased region" description="Basic and acidic residues" evidence="11">
    <location>
        <begin position="174"/>
        <end position="192"/>
    </location>
</feature>
<feature type="region of interest" description="Disordered" evidence="11">
    <location>
        <begin position="1"/>
        <end position="143"/>
    </location>
</feature>